<keyword evidence="3" id="KW-1185">Reference proteome</keyword>
<accession>A0AAV7NM69</accession>
<evidence type="ECO:0000313" key="2">
    <source>
        <dbReference type="EMBL" id="KAJ1117126.1"/>
    </source>
</evidence>
<protein>
    <submittedName>
        <fullName evidence="2">Uncharacterized protein</fullName>
    </submittedName>
</protein>
<evidence type="ECO:0000313" key="3">
    <source>
        <dbReference type="Proteomes" id="UP001066276"/>
    </source>
</evidence>
<dbReference type="Proteomes" id="UP001066276">
    <property type="component" value="Chromosome 8"/>
</dbReference>
<dbReference type="EMBL" id="JANPWB010000012">
    <property type="protein sequence ID" value="KAJ1117126.1"/>
    <property type="molecule type" value="Genomic_DNA"/>
</dbReference>
<organism evidence="2 3">
    <name type="scientific">Pleurodeles waltl</name>
    <name type="common">Iberian ribbed newt</name>
    <dbReference type="NCBI Taxonomy" id="8319"/>
    <lineage>
        <taxon>Eukaryota</taxon>
        <taxon>Metazoa</taxon>
        <taxon>Chordata</taxon>
        <taxon>Craniata</taxon>
        <taxon>Vertebrata</taxon>
        <taxon>Euteleostomi</taxon>
        <taxon>Amphibia</taxon>
        <taxon>Batrachia</taxon>
        <taxon>Caudata</taxon>
        <taxon>Salamandroidea</taxon>
        <taxon>Salamandridae</taxon>
        <taxon>Pleurodelinae</taxon>
        <taxon>Pleurodeles</taxon>
    </lineage>
</organism>
<comment type="caution">
    <text evidence="2">The sequence shown here is derived from an EMBL/GenBank/DDBJ whole genome shotgun (WGS) entry which is preliminary data.</text>
</comment>
<evidence type="ECO:0000256" key="1">
    <source>
        <dbReference type="SAM" id="MobiDB-lite"/>
    </source>
</evidence>
<reference evidence="2" key="1">
    <citation type="journal article" date="2022" name="bioRxiv">
        <title>Sequencing and chromosome-scale assembly of the giantPleurodeles waltlgenome.</title>
        <authorList>
            <person name="Brown T."/>
            <person name="Elewa A."/>
            <person name="Iarovenko S."/>
            <person name="Subramanian E."/>
            <person name="Araus A.J."/>
            <person name="Petzold A."/>
            <person name="Susuki M."/>
            <person name="Suzuki K.-i.T."/>
            <person name="Hayashi T."/>
            <person name="Toyoda A."/>
            <person name="Oliveira C."/>
            <person name="Osipova E."/>
            <person name="Leigh N.D."/>
            <person name="Simon A."/>
            <person name="Yun M.H."/>
        </authorList>
    </citation>
    <scope>NUCLEOTIDE SEQUENCE</scope>
    <source>
        <strain evidence="2">20211129_DDA</strain>
        <tissue evidence="2">Liver</tissue>
    </source>
</reference>
<feature type="region of interest" description="Disordered" evidence="1">
    <location>
        <begin position="37"/>
        <end position="77"/>
    </location>
</feature>
<feature type="compositionally biased region" description="Basic and acidic residues" evidence="1">
    <location>
        <begin position="51"/>
        <end position="61"/>
    </location>
</feature>
<sequence>MDPPHRRESYRSLFPPKDCQQALLAANRAVRIFGRCCSPEGTRMSPIASGDRGDIEQDKKPSQQQIAPAEVPETGTTRMRETVLTRSCTKESHVAGDQLRKSCNAGFQRGQQSIPWQKVKREMQRNSDELLHSLSEEFPKAETLNSQKRAFGYLGERIG</sequence>
<dbReference type="AlphaFoldDB" id="A0AAV7NM69"/>
<name>A0AAV7NM69_PLEWA</name>
<proteinExistence type="predicted"/>
<gene>
    <name evidence="2" type="ORF">NDU88_005326</name>
</gene>